<dbReference type="CDD" id="cd07818">
    <property type="entry name" value="SRPBCC_1"/>
    <property type="match status" value="1"/>
</dbReference>
<evidence type="ECO:0000313" key="1">
    <source>
        <dbReference type="EMBL" id="PQO39852.1"/>
    </source>
</evidence>
<protein>
    <submittedName>
        <fullName evidence="1">Polyketide cyclase</fullName>
    </submittedName>
</protein>
<dbReference type="SUPFAM" id="SSF55961">
    <property type="entry name" value="Bet v1-like"/>
    <property type="match status" value="1"/>
</dbReference>
<organism evidence="1 2">
    <name type="scientific">Blastopirellula marina</name>
    <dbReference type="NCBI Taxonomy" id="124"/>
    <lineage>
        <taxon>Bacteria</taxon>
        <taxon>Pseudomonadati</taxon>
        <taxon>Planctomycetota</taxon>
        <taxon>Planctomycetia</taxon>
        <taxon>Pirellulales</taxon>
        <taxon>Pirellulaceae</taxon>
        <taxon>Blastopirellula</taxon>
    </lineage>
</organism>
<comment type="caution">
    <text evidence="1">The sequence shown here is derived from an EMBL/GenBank/DDBJ whole genome shotgun (WGS) entry which is preliminary data.</text>
</comment>
<reference evidence="1 2" key="1">
    <citation type="submission" date="2018-02" db="EMBL/GenBank/DDBJ databases">
        <title>Comparative genomes isolates from brazilian mangrove.</title>
        <authorList>
            <person name="Araujo J.E."/>
            <person name="Taketani R.G."/>
            <person name="Silva M.C.P."/>
            <person name="Loureco M.V."/>
            <person name="Andreote F.D."/>
        </authorList>
    </citation>
    <scope>NUCLEOTIDE SEQUENCE [LARGE SCALE GENOMIC DNA]</scope>
    <source>
        <strain evidence="1 2">Hex-1 MGV</strain>
    </source>
</reference>
<dbReference type="RefSeq" id="WP_105328288.1">
    <property type="nucleotide sequence ID" value="NZ_PUHY01000004.1"/>
</dbReference>
<dbReference type="OrthoDB" id="9807923at2"/>
<dbReference type="Proteomes" id="UP000238322">
    <property type="component" value="Unassembled WGS sequence"/>
</dbReference>
<dbReference type="InterPro" id="IPR019587">
    <property type="entry name" value="Polyketide_cyclase/dehydratase"/>
</dbReference>
<dbReference type="Pfam" id="PF10604">
    <property type="entry name" value="Polyketide_cyc2"/>
    <property type="match status" value="1"/>
</dbReference>
<gene>
    <name evidence="1" type="ORF">C5Y83_03685</name>
</gene>
<dbReference type="Gene3D" id="3.30.530.20">
    <property type="match status" value="1"/>
</dbReference>
<evidence type="ECO:0000313" key="2">
    <source>
        <dbReference type="Proteomes" id="UP000238322"/>
    </source>
</evidence>
<proteinExistence type="predicted"/>
<sequence>MKRSRLKVGMYIGLAVLLLVICGAIFVATRPNEFHVSRSVEMEAPPEVIFPHVNRLSAWEAWSPYEQIDPEMEKTFEGPEQGEGAVMRWKGNSQAGAGSTKIIQSVPNKSVQIQLTMTEPFGCENDVLFTFVPNGESTTVTWAMTGNVGFGGKLIHLFINMDRMVGGQFQDGLTQLKEIAEKQATADTT</sequence>
<dbReference type="InterPro" id="IPR023393">
    <property type="entry name" value="START-like_dom_sf"/>
</dbReference>
<accession>A0A2S8G5X0</accession>
<dbReference type="EMBL" id="PUHY01000004">
    <property type="protein sequence ID" value="PQO39852.1"/>
    <property type="molecule type" value="Genomic_DNA"/>
</dbReference>
<name>A0A2S8G5X0_9BACT</name>
<dbReference type="AlphaFoldDB" id="A0A2S8G5X0"/>